<comment type="similarity">
    <text evidence="2">Belongs to the NAD(P)-dependent epimerase/dehydratase family. Dihydroflavonol-4-reductase subfamily.</text>
</comment>
<dbReference type="Gene3D" id="3.40.50.720">
    <property type="entry name" value="NAD(P)-binding Rossmann-like Domain"/>
    <property type="match status" value="1"/>
</dbReference>
<protein>
    <recommendedName>
        <fullName evidence="3">NAD-dependent epimerase/dehydratase domain-containing protein</fullName>
    </recommendedName>
</protein>
<keyword evidence="5" id="KW-1185">Reference proteome</keyword>
<dbReference type="SUPFAM" id="SSF51735">
    <property type="entry name" value="NAD(P)-binding Rossmann-fold domains"/>
    <property type="match status" value="1"/>
</dbReference>
<dbReference type="PANTHER" id="PTHR10366">
    <property type="entry name" value="NAD DEPENDENT EPIMERASE/DEHYDRATASE"/>
    <property type="match status" value="1"/>
</dbReference>
<sequence length="321" mass="34718">MSKELVLVTGATGHLGFRTLVFTLQHGFKARVALRKLEQAEKLKATASLKPYLNDIEFVHVPDITADGAYDEAIKGVDYVIHVASPIYSGFTSDMEPRVKRVIITPSVGVIEPKNGASRAGPNDIKAVPPQEMLDAPPFAAMAYVWSKVLSHVQSTEYVEKNNVHYDLIRVLPGYIQGANELYSSADEMRDPAVLGSNEGSMLVALGIKVNGPKPHEQVFLDDAAKAHVIALKAEGVKNLDNLLLVGNGGDSTPWKDVVSVVEKLYPEEVKNGVLKPAMGDEDKGGDSDVASSEKALGFKFAGPDVYVRSVVDQYLDFVGK</sequence>
<feature type="domain" description="NAD-dependent epimerase/dehydratase" evidence="3">
    <location>
        <begin position="6"/>
        <end position="87"/>
    </location>
</feature>
<reference evidence="4" key="1">
    <citation type="submission" date="2023-04" db="EMBL/GenBank/DDBJ databases">
        <title>Black Yeasts Isolated from many extreme environments.</title>
        <authorList>
            <person name="Coleine C."/>
            <person name="Stajich J.E."/>
            <person name="Selbmann L."/>
        </authorList>
    </citation>
    <scope>NUCLEOTIDE SEQUENCE</scope>
    <source>
        <strain evidence="4">CCFEE 5312</strain>
    </source>
</reference>
<name>A0AAJ0G8P6_9PEZI</name>
<keyword evidence="1" id="KW-0560">Oxidoreductase</keyword>
<proteinExistence type="inferred from homology"/>
<evidence type="ECO:0000259" key="3">
    <source>
        <dbReference type="Pfam" id="PF01370"/>
    </source>
</evidence>
<dbReference type="InterPro" id="IPR050425">
    <property type="entry name" value="NAD(P)_dehydrat-like"/>
</dbReference>
<gene>
    <name evidence="4" type="ORF">LTR09_005288</name>
</gene>
<dbReference type="EMBL" id="JAWDJX010000015">
    <property type="protein sequence ID" value="KAK3053544.1"/>
    <property type="molecule type" value="Genomic_DNA"/>
</dbReference>
<evidence type="ECO:0000256" key="2">
    <source>
        <dbReference type="ARBA" id="ARBA00023445"/>
    </source>
</evidence>
<dbReference type="Pfam" id="PF01370">
    <property type="entry name" value="Epimerase"/>
    <property type="match status" value="1"/>
</dbReference>
<organism evidence="4 5">
    <name type="scientific">Extremus antarcticus</name>
    <dbReference type="NCBI Taxonomy" id="702011"/>
    <lineage>
        <taxon>Eukaryota</taxon>
        <taxon>Fungi</taxon>
        <taxon>Dikarya</taxon>
        <taxon>Ascomycota</taxon>
        <taxon>Pezizomycotina</taxon>
        <taxon>Dothideomycetes</taxon>
        <taxon>Dothideomycetidae</taxon>
        <taxon>Mycosphaerellales</taxon>
        <taxon>Extremaceae</taxon>
        <taxon>Extremus</taxon>
    </lineage>
</organism>
<evidence type="ECO:0000313" key="4">
    <source>
        <dbReference type="EMBL" id="KAK3053544.1"/>
    </source>
</evidence>
<evidence type="ECO:0000256" key="1">
    <source>
        <dbReference type="ARBA" id="ARBA00023002"/>
    </source>
</evidence>
<evidence type="ECO:0000313" key="5">
    <source>
        <dbReference type="Proteomes" id="UP001271007"/>
    </source>
</evidence>
<comment type="caution">
    <text evidence="4">The sequence shown here is derived from an EMBL/GenBank/DDBJ whole genome shotgun (WGS) entry which is preliminary data.</text>
</comment>
<dbReference type="AlphaFoldDB" id="A0AAJ0G8P6"/>
<dbReference type="GO" id="GO:0016616">
    <property type="term" value="F:oxidoreductase activity, acting on the CH-OH group of donors, NAD or NADP as acceptor"/>
    <property type="evidence" value="ECO:0007669"/>
    <property type="project" value="TreeGrafter"/>
</dbReference>
<dbReference type="Proteomes" id="UP001271007">
    <property type="component" value="Unassembled WGS sequence"/>
</dbReference>
<dbReference type="PANTHER" id="PTHR10366:SF564">
    <property type="entry name" value="STEROL-4-ALPHA-CARBOXYLATE 3-DEHYDROGENASE, DECARBOXYLATING"/>
    <property type="match status" value="1"/>
</dbReference>
<dbReference type="InterPro" id="IPR001509">
    <property type="entry name" value="Epimerase_deHydtase"/>
</dbReference>
<dbReference type="InterPro" id="IPR036291">
    <property type="entry name" value="NAD(P)-bd_dom_sf"/>
</dbReference>
<accession>A0AAJ0G8P6</accession>